<comment type="caution">
    <text evidence="2">The sequence shown here is derived from an EMBL/GenBank/DDBJ whole genome shotgun (WGS) entry which is preliminary data.</text>
</comment>
<sequence>MDGSGGTGGKKAVTFKPTCTVRILHPRHEYDDDDAKSRLYYSRREMHLMNLEANALCALSRRCTEDVVAVVGTHLDRRDSVIIGEEDGTSIPSSSHSSSHMSSSTRDIAIETDTPRGLEMALYPARYRMKRVAIRSFLRYQASLDTRGGGGGDAMNMISA</sequence>
<feature type="compositionally biased region" description="Low complexity" evidence="1">
    <location>
        <begin position="93"/>
        <end position="104"/>
    </location>
</feature>
<feature type="region of interest" description="Disordered" evidence="1">
    <location>
        <begin position="84"/>
        <end position="108"/>
    </location>
</feature>
<protein>
    <submittedName>
        <fullName evidence="2">Uncharacterized protein</fullName>
    </submittedName>
</protein>
<organism evidence="2 3">
    <name type="scientific">Cyclostephanos tholiformis</name>
    <dbReference type="NCBI Taxonomy" id="382380"/>
    <lineage>
        <taxon>Eukaryota</taxon>
        <taxon>Sar</taxon>
        <taxon>Stramenopiles</taxon>
        <taxon>Ochrophyta</taxon>
        <taxon>Bacillariophyta</taxon>
        <taxon>Coscinodiscophyceae</taxon>
        <taxon>Thalassiosirophycidae</taxon>
        <taxon>Stephanodiscales</taxon>
        <taxon>Stephanodiscaceae</taxon>
        <taxon>Cyclostephanos</taxon>
    </lineage>
</organism>
<evidence type="ECO:0000313" key="3">
    <source>
        <dbReference type="Proteomes" id="UP001530377"/>
    </source>
</evidence>
<dbReference type="AlphaFoldDB" id="A0ABD3RR59"/>
<gene>
    <name evidence="2" type="ORF">ACHAXA_000755</name>
</gene>
<dbReference type="Proteomes" id="UP001530377">
    <property type="component" value="Unassembled WGS sequence"/>
</dbReference>
<name>A0ABD3RR59_9STRA</name>
<dbReference type="EMBL" id="JALLPB020000202">
    <property type="protein sequence ID" value="KAL3815368.1"/>
    <property type="molecule type" value="Genomic_DNA"/>
</dbReference>
<reference evidence="2 3" key="1">
    <citation type="submission" date="2024-10" db="EMBL/GenBank/DDBJ databases">
        <title>Updated reference genomes for cyclostephanoid diatoms.</title>
        <authorList>
            <person name="Roberts W.R."/>
            <person name="Alverson A.J."/>
        </authorList>
    </citation>
    <scope>NUCLEOTIDE SEQUENCE [LARGE SCALE GENOMIC DNA]</scope>
    <source>
        <strain evidence="2 3">AJA228-03</strain>
    </source>
</reference>
<proteinExistence type="predicted"/>
<evidence type="ECO:0000313" key="2">
    <source>
        <dbReference type="EMBL" id="KAL3815368.1"/>
    </source>
</evidence>
<keyword evidence="3" id="KW-1185">Reference proteome</keyword>
<accession>A0ABD3RR59</accession>
<evidence type="ECO:0000256" key="1">
    <source>
        <dbReference type="SAM" id="MobiDB-lite"/>
    </source>
</evidence>